<reference evidence="2 3" key="1">
    <citation type="journal article" date="2024" name="Nat. Commun.">
        <title>Phylogenomics reveals the evolutionary origins of lichenization in chlorophyte algae.</title>
        <authorList>
            <person name="Puginier C."/>
            <person name="Libourel C."/>
            <person name="Otte J."/>
            <person name="Skaloud P."/>
            <person name="Haon M."/>
            <person name="Grisel S."/>
            <person name="Petersen M."/>
            <person name="Berrin J.G."/>
            <person name="Delaux P.M."/>
            <person name="Dal Grande F."/>
            <person name="Keller J."/>
        </authorList>
    </citation>
    <scope>NUCLEOTIDE SEQUENCE [LARGE SCALE GENOMIC DNA]</scope>
    <source>
        <strain evidence="2 3">SAG 2145</strain>
    </source>
</reference>
<dbReference type="AlphaFoldDB" id="A0AAW1QMY4"/>
<comment type="caution">
    <text evidence="2">The sequence shown here is derived from an EMBL/GenBank/DDBJ whole genome shotgun (WGS) entry which is preliminary data.</text>
</comment>
<protein>
    <submittedName>
        <fullName evidence="2">Uncharacterized protein</fullName>
    </submittedName>
</protein>
<feature type="region of interest" description="Disordered" evidence="1">
    <location>
        <begin position="1"/>
        <end position="70"/>
    </location>
</feature>
<dbReference type="EMBL" id="JALJOS010000031">
    <property type="protein sequence ID" value="KAK9822602.1"/>
    <property type="molecule type" value="Genomic_DNA"/>
</dbReference>
<evidence type="ECO:0000313" key="3">
    <source>
        <dbReference type="Proteomes" id="UP001438707"/>
    </source>
</evidence>
<feature type="compositionally biased region" description="Polar residues" evidence="1">
    <location>
        <begin position="1"/>
        <end position="10"/>
    </location>
</feature>
<accession>A0AAW1QMY4</accession>
<dbReference type="Proteomes" id="UP001438707">
    <property type="component" value="Unassembled WGS sequence"/>
</dbReference>
<organism evidence="2 3">
    <name type="scientific">Apatococcus lobatus</name>
    <dbReference type="NCBI Taxonomy" id="904363"/>
    <lineage>
        <taxon>Eukaryota</taxon>
        <taxon>Viridiplantae</taxon>
        <taxon>Chlorophyta</taxon>
        <taxon>core chlorophytes</taxon>
        <taxon>Trebouxiophyceae</taxon>
        <taxon>Chlorellales</taxon>
        <taxon>Chlorellaceae</taxon>
        <taxon>Apatococcus</taxon>
    </lineage>
</organism>
<sequence length="89" mass="9722">MSKPTESSAASKGLSDMDSFRAALRQRESSCQSCQCSNRTDTNNRPLGQVGKGTRASHPELAASPGDLSDIGIWEVHRERRSLDDTRKS</sequence>
<name>A0AAW1QMY4_9CHLO</name>
<keyword evidence="3" id="KW-1185">Reference proteome</keyword>
<evidence type="ECO:0000256" key="1">
    <source>
        <dbReference type="SAM" id="MobiDB-lite"/>
    </source>
</evidence>
<proteinExistence type="predicted"/>
<gene>
    <name evidence="2" type="ORF">WJX74_009321</name>
</gene>
<evidence type="ECO:0000313" key="2">
    <source>
        <dbReference type="EMBL" id="KAK9822602.1"/>
    </source>
</evidence>